<proteinExistence type="predicted"/>
<organism evidence="3 4">
    <name type="scientific">Bordetella genomosp. 12</name>
    <dbReference type="NCBI Taxonomy" id="463035"/>
    <lineage>
        <taxon>Bacteria</taxon>
        <taxon>Pseudomonadati</taxon>
        <taxon>Pseudomonadota</taxon>
        <taxon>Betaproteobacteria</taxon>
        <taxon>Burkholderiales</taxon>
        <taxon>Alcaligenaceae</taxon>
        <taxon>Bordetella</taxon>
    </lineage>
</organism>
<reference evidence="4" key="1">
    <citation type="submission" date="2017-05" db="EMBL/GenBank/DDBJ databases">
        <title>Complete and WGS of Bordetella genogroups.</title>
        <authorList>
            <person name="Spilker T."/>
            <person name="Lipuma J."/>
        </authorList>
    </citation>
    <scope>NUCLEOTIDE SEQUENCE [LARGE SCALE GENOMIC DNA]</scope>
    <source>
        <strain evidence="4">AU6712</strain>
    </source>
</reference>
<evidence type="ECO:0000256" key="2">
    <source>
        <dbReference type="SAM" id="MobiDB-lite"/>
    </source>
</evidence>
<keyword evidence="4" id="KW-1185">Reference proteome</keyword>
<dbReference type="Gene3D" id="3.40.50.2000">
    <property type="entry name" value="Glycogen Phosphorylase B"/>
    <property type="match status" value="2"/>
</dbReference>
<gene>
    <name evidence="3" type="ORF">CAL22_20680</name>
</gene>
<comment type="caution">
    <text evidence="3">The sequence shown here is derived from an EMBL/GenBank/DDBJ whole genome shotgun (WGS) entry which is preliminary data.</text>
</comment>
<keyword evidence="1" id="KW-0808">Transferase</keyword>
<dbReference type="EMBL" id="NEVU01000003">
    <property type="protein sequence ID" value="OZI72184.1"/>
    <property type="molecule type" value="Genomic_DNA"/>
</dbReference>
<evidence type="ECO:0000313" key="4">
    <source>
        <dbReference type="Proteomes" id="UP000216429"/>
    </source>
</evidence>
<sequence length="537" mass="58186">MGEFLSLDDPQRRGCLTPLAHASEPKQGSSMPPTQPGSDGGPVSVVPQASVTPPLQALLLCAHPPAADPRVFWVAEGAAADLLVHILGVGPADSPPVPAHTRRGGLTLTLPRQDSETWRERTQPGAAREALERLRGLARMSAAELEALTGKTVSPARVPVFNWQCRHLLSSAETLLSGALHARGHQVLIAADFDALIAALALKRLSDGAVKVLYDAHEFWPTSLGPDTSDWELDIWFSFERALLAEVDAAISVSPPLADHMTAFYGYRFDAVPNCEPLASGRFEPRPRAAAGQDCIFLFQGNFMPGRGMELLLDAWPHTPANAILELRGPDRPYKSSLMERARASGMLGKRVFFPEAVAESELVAAASAADVGLVPYEPTTLNSRYCSPNKVSQYMAAGLPVLSNRLDFVSAILHAAQGGLSVDFSDPAALIAAVSAYAGNPQGRRATGQHGRAYFEATFHWEKQSEPFYTALRGLPAGPAAPERFDFHLTDSAGQNKTMKQYLLRSATNIWHHLPPGLKNRFRPLASRLLNRIRFR</sequence>
<dbReference type="Proteomes" id="UP000216429">
    <property type="component" value="Unassembled WGS sequence"/>
</dbReference>
<dbReference type="Pfam" id="PF13692">
    <property type="entry name" value="Glyco_trans_1_4"/>
    <property type="match status" value="1"/>
</dbReference>
<accession>A0A261VDH3</accession>
<evidence type="ECO:0000313" key="3">
    <source>
        <dbReference type="EMBL" id="OZI72184.1"/>
    </source>
</evidence>
<dbReference type="PANTHER" id="PTHR46401">
    <property type="entry name" value="GLYCOSYLTRANSFERASE WBBK-RELATED"/>
    <property type="match status" value="1"/>
</dbReference>
<dbReference type="AlphaFoldDB" id="A0A261VDH3"/>
<feature type="region of interest" description="Disordered" evidence="2">
    <location>
        <begin position="1"/>
        <end position="48"/>
    </location>
</feature>
<dbReference type="PANTHER" id="PTHR46401:SF2">
    <property type="entry name" value="GLYCOSYLTRANSFERASE WBBK-RELATED"/>
    <property type="match status" value="1"/>
</dbReference>
<dbReference type="GO" id="GO:0009103">
    <property type="term" value="P:lipopolysaccharide biosynthetic process"/>
    <property type="evidence" value="ECO:0007669"/>
    <property type="project" value="TreeGrafter"/>
</dbReference>
<dbReference type="GO" id="GO:0016757">
    <property type="term" value="F:glycosyltransferase activity"/>
    <property type="evidence" value="ECO:0007669"/>
    <property type="project" value="TreeGrafter"/>
</dbReference>
<evidence type="ECO:0008006" key="5">
    <source>
        <dbReference type="Google" id="ProtNLM"/>
    </source>
</evidence>
<name>A0A261VDH3_9BORD</name>
<evidence type="ECO:0000256" key="1">
    <source>
        <dbReference type="ARBA" id="ARBA00022679"/>
    </source>
</evidence>
<protein>
    <recommendedName>
        <fullName evidence="5">Glycosyltransferase subfamily 4-like N-terminal domain-containing protein</fullName>
    </recommendedName>
</protein>
<dbReference type="SUPFAM" id="SSF53756">
    <property type="entry name" value="UDP-Glycosyltransferase/glycogen phosphorylase"/>
    <property type="match status" value="1"/>
</dbReference>